<evidence type="ECO:0000313" key="11">
    <source>
        <dbReference type="Proteomes" id="UP000824099"/>
    </source>
</evidence>
<dbReference type="EC" id="3.5.4.33" evidence="8"/>
<dbReference type="GO" id="GO:0002100">
    <property type="term" value="P:tRNA wobble adenosine to inosine editing"/>
    <property type="evidence" value="ECO:0007669"/>
    <property type="project" value="UniProtKB-UniRule"/>
</dbReference>
<feature type="domain" description="CMP/dCMP-type deaminase" evidence="9">
    <location>
        <begin position="1"/>
        <end position="106"/>
    </location>
</feature>
<organism evidence="10 11">
    <name type="scientific">Candidatus Avacidaminococcus intestinavium</name>
    <dbReference type="NCBI Taxonomy" id="2840684"/>
    <lineage>
        <taxon>Bacteria</taxon>
        <taxon>Bacillati</taxon>
        <taxon>Bacillota</taxon>
        <taxon>Negativicutes</taxon>
        <taxon>Acidaminococcales</taxon>
        <taxon>Acidaminococcaceae</taxon>
        <taxon>Acidaminococcaceae incertae sedis</taxon>
        <taxon>Candidatus Avacidaminococcus</taxon>
    </lineage>
</organism>
<reference evidence="10" key="2">
    <citation type="journal article" date="2021" name="PeerJ">
        <title>Extensive microbial diversity within the chicken gut microbiome revealed by metagenomics and culture.</title>
        <authorList>
            <person name="Gilroy R."/>
            <person name="Ravi A."/>
            <person name="Getino M."/>
            <person name="Pursley I."/>
            <person name="Horton D.L."/>
            <person name="Alikhan N.F."/>
            <person name="Baker D."/>
            <person name="Gharbi K."/>
            <person name="Hall N."/>
            <person name="Watson M."/>
            <person name="Adriaenssens E.M."/>
            <person name="Foster-Nyarko E."/>
            <person name="Jarju S."/>
            <person name="Secka A."/>
            <person name="Antonio M."/>
            <person name="Oren A."/>
            <person name="Chaudhuri R.R."/>
            <person name="La Ragione R."/>
            <person name="Hildebrand F."/>
            <person name="Pallen M.J."/>
        </authorList>
    </citation>
    <scope>NUCLEOTIDE SEQUENCE</scope>
    <source>
        <strain evidence="10">CHK160-1198</strain>
    </source>
</reference>
<evidence type="ECO:0000259" key="9">
    <source>
        <dbReference type="PROSITE" id="PS51747"/>
    </source>
</evidence>
<dbReference type="FunFam" id="3.40.140.10:FF:000005">
    <property type="entry name" value="tRNA-specific adenosine deaminase"/>
    <property type="match status" value="1"/>
</dbReference>
<dbReference type="InterPro" id="IPR016192">
    <property type="entry name" value="APOBEC/CMP_deaminase_Zn-bd"/>
</dbReference>
<keyword evidence="3 8" id="KW-0819">tRNA processing</keyword>
<keyword evidence="6 8" id="KW-0862">Zinc</keyword>
<accession>A0A9D1MQD9</accession>
<feature type="binding site" evidence="8">
    <location>
        <position position="79"/>
    </location>
    <ligand>
        <name>Zn(2+)</name>
        <dbReference type="ChEBI" id="CHEBI:29105"/>
        <note>catalytic</note>
    </ligand>
</feature>
<dbReference type="EMBL" id="DVNI01000078">
    <property type="protein sequence ID" value="HIU64366.1"/>
    <property type="molecule type" value="Genomic_DNA"/>
</dbReference>
<evidence type="ECO:0000256" key="8">
    <source>
        <dbReference type="HAMAP-Rule" id="MF_00972"/>
    </source>
</evidence>
<dbReference type="PANTHER" id="PTHR11079:SF202">
    <property type="entry name" value="TRNA-SPECIFIC ADENOSINE DEAMINASE"/>
    <property type="match status" value="1"/>
</dbReference>
<protein>
    <recommendedName>
        <fullName evidence="8">tRNA-specific adenosine deaminase</fullName>
        <ecNumber evidence="8">3.5.4.33</ecNumber>
    </recommendedName>
</protein>
<dbReference type="NCBIfam" id="NF008113">
    <property type="entry name" value="PRK10860.1"/>
    <property type="match status" value="1"/>
</dbReference>
<keyword evidence="5 8" id="KW-0378">Hydrolase</keyword>
<comment type="subunit">
    <text evidence="2 8">Homodimer.</text>
</comment>
<dbReference type="InterPro" id="IPR016193">
    <property type="entry name" value="Cytidine_deaminase-like"/>
</dbReference>
<evidence type="ECO:0000313" key="10">
    <source>
        <dbReference type="EMBL" id="HIU64366.1"/>
    </source>
</evidence>
<dbReference type="GO" id="GO:0052717">
    <property type="term" value="F:tRNA-specific adenosine-34 deaminase activity"/>
    <property type="evidence" value="ECO:0007669"/>
    <property type="project" value="UniProtKB-UniRule"/>
</dbReference>
<dbReference type="HAMAP" id="MF_00972">
    <property type="entry name" value="tRNA_aden_deaminase"/>
    <property type="match status" value="1"/>
</dbReference>
<evidence type="ECO:0000256" key="6">
    <source>
        <dbReference type="ARBA" id="ARBA00022833"/>
    </source>
</evidence>
<dbReference type="Gene3D" id="3.40.140.10">
    <property type="entry name" value="Cytidine Deaminase, domain 2"/>
    <property type="match status" value="1"/>
</dbReference>
<comment type="similarity">
    <text evidence="1">Belongs to the cytidine and deoxycytidylate deaminase family. ADAT2 subfamily.</text>
</comment>
<gene>
    <name evidence="8" type="primary">tadA</name>
    <name evidence="10" type="ORF">IAB06_04975</name>
</gene>
<dbReference type="PROSITE" id="PS51747">
    <property type="entry name" value="CYT_DCMP_DEAMINASES_2"/>
    <property type="match status" value="1"/>
</dbReference>
<evidence type="ECO:0000256" key="3">
    <source>
        <dbReference type="ARBA" id="ARBA00022694"/>
    </source>
</evidence>
<evidence type="ECO:0000256" key="4">
    <source>
        <dbReference type="ARBA" id="ARBA00022723"/>
    </source>
</evidence>
<evidence type="ECO:0000256" key="1">
    <source>
        <dbReference type="ARBA" id="ARBA00010669"/>
    </source>
</evidence>
<dbReference type="InterPro" id="IPR058535">
    <property type="entry name" value="MafB19-deam"/>
</dbReference>
<dbReference type="CDD" id="cd01285">
    <property type="entry name" value="nucleoside_deaminase"/>
    <property type="match status" value="1"/>
</dbReference>
<comment type="catalytic activity">
    <reaction evidence="7 8">
        <text>adenosine(34) in tRNA + H2O + H(+) = inosine(34) in tRNA + NH4(+)</text>
        <dbReference type="Rhea" id="RHEA:43168"/>
        <dbReference type="Rhea" id="RHEA-COMP:10373"/>
        <dbReference type="Rhea" id="RHEA-COMP:10374"/>
        <dbReference type="ChEBI" id="CHEBI:15377"/>
        <dbReference type="ChEBI" id="CHEBI:15378"/>
        <dbReference type="ChEBI" id="CHEBI:28938"/>
        <dbReference type="ChEBI" id="CHEBI:74411"/>
        <dbReference type="ChEBI" id="CHEBI:82852"/>
        <dbReference type="EC" id="3.5.4.33"/>
    </reaction>
</comment>
<dbReference type="SUPFAM" id="SSF53927">
    <property type="entry name" value="Cytidine deaminase-like"/>
    <property type="match status" value="1"/>
</dbReference>
<dbReference type="Pfam" id="PF14437">
    <property type="entry name" value="MafB19-deam"/>
    <property type="match status" value="1"/>
</dbReference>
<evidence type="ECO:0000256" key="2">
    <source>
        <dbReference type="ARBA" id="ARBA00011738"/>
    </source>
</evidence>
<feature type="binding site" evidence="8">
    <location>
        <position position="76"/>
    </location>
    <ligand>
        <name>Zn(2+)</name>
        <dbReference type="ChEBI" id="CHEBI:29105"/>
        <note>catalytic</note>
    </ligand>
</feature>
<dbReference type="PROSITE" id="PS00903">
    <property type="entry name" value="CYT_DCMP_DEAMINASES_1"/>
    <property type="match status" value="1"/>
</dbReference>
<name>A0A9D1MQD9_9FIRM</name>
<keyword evidence="4 8" id="KW-0479">Metal-binding</keyword>
<evidence type="ECO:0000256" key="5">
    <source>
        <dbReference type="ARBA" id="ARBA00022801"/>
    </source>
</evidence>
<evidence type="ECO:0000256" key="7">
    <source>
        <dbReference type="ARBA" id="ARBA00048045"/>
    </source>
</evidence>
<dbReference type="AlphaFoldDB" id="A0A9D1MQD9"/>
<feature type="binding site" evidence="8">
    <location>
        <position position="46"/>
    </location>
    <ligand>
        <name>Zn(2+)</name>
        <dbReference type="ChEBI" id="CHEBI:29105"/>
        <note>catalytic</note>
    </ligand>
</feature>
<dbReference type="Proteomes" id="UP000824099">
    <property type="component" value="Unassembled WGS sequence"/>
</dbReference>
<comment type="caution">
    <text evidence="10">The sequence shown here is derived from an EMBL/GenBank/DDBJ whole genome shotgun (WGS) entry which is preliminary data.</text>
</comment>
<dbReference type="GO" id="GO:0008270">
    <property type="term" value="F:zinc ion binding"/>
    <property type="evidence" value="ECO:0007669"/>
    <property type="project" value="UniProtKB-UniRule"/>
</dbReference>
<dbReference type="InterPro" id="IPR028883">
    <property type="entry name" value="tRNA_aden_deaminase"/>
</dbReference>
<reference evidence="10" key="1">
    <citation type="submission" date="2020-10" db="EMBL/GenBank/DDBJ databases">
        <authorList>
            <person name="Gilroy R."/>
        </authorList>
    </citation>
    <scope>NUCLEOTIDE SEQUENCE</scope>
    <source>
        <strain evidence="10">CHK160-1198</strain>
    </source>
</reference>
<dbReference type="InterPro" id="IPR002125">
    <property type="entry name" value="CMP_dCMP_dom"/>
</dbReference>
<proteinExistence type="inferred from homology"/>
<sequence length="148" mass="16093">MQEALKEGQKAAALGEIPIGAVLVCAGEIIARAHNMREIWQDGTAHAEIIGIQTACKKLGRWRLTGVTLYVTVEPCPMCAGAIMMARVSRLVYGTTDSKAGAAESLFNIVNNPALNHRTEVVAGVCAEECAFMMKDFFKKRRQAQKNI</sequence>
<comment type="function">
    <text evidence="8">Catalyzes the deamination of adenosine to inosine at the wobble position 34 of tRNA(Arg2).</text>
</comment>
<feature type="active site" description="Proton donor" evidence="8">
    <location>
        <position position="48"/>
    </location>
</feature>
<comment type="cofactor">
    <cofactor evidence="8">
        <name>Zn(2+)</name>
        <dbReference type="ChEBI" id="CHEBI:29105"/>
    </cofactor>
    <text evidence="8">Binds 1 zinc ion per subunit.</text>
</comment>
<dbReference type="PANTHER" id="PTHR11079">
    <property type="entry name" value="CYTOSINE DEAMINASE FAMILY MEMBER"/>
    <property type="match status" value="1"/>
</dbReference>